<dbReference type="InParanoid" id="A0A7J7BXF6"/>
<evidence type="ECO:0000313" key="1">
    <source>
        <dbReference type="EMBL" id="KAF5726508.1"/>
    </source>
</evidence>
<name>A0A7J7BXF6_TRIWF</name>
<comment type="caution">
    <text evidence="1">The sequence shown here is derived from an EMBL/GenBank/DDBJ whole genome shotgun (WGS) entry which is preliminary data.</text>
</comment>
<evidence type="ECO:0000313" key="2">
    <source>
        <dbReference type="Proteomes" id="UP000593562"/>
    </source>
</evidence>
<protein>
    <submittedName>
        <fullName evidence="1">Uncharacterized protein</fullName>
    </submittedName>
</protein>
<dbReference type="Proteomes" id="UP000593562">
    <property type="component" value="Unassembled WGS sequence"/>
</dbReference>
<accession>A0A7J7BXF6</accession>
<gene>
    <name evidence="1" type="ORF">HS088_TW22G00186</name>
</gene>
<dbReference type="AlphaFoldDB" id="A0A7J7BXF6"/>
<keyword evidence="2" id="KW-1185">Reference proteome</keyword>
<organism evidence="1 2">
    <name type="scientific">Tripterygium wilfordii</name>
    <name type="common">Thunder God vine</name>
    <dbReference type="NCBI Taxonomy" id="458696"/>
    <lineage>
        <taxon>Eukaryota</taxon>
        <taxon>Viridiplantae</taxon>
        <taxon>Streptophyta</taxon>
        <taxon>Embryophyta</taxon>
        <taxon>Tracheophyta</taxon>
        <taxon>Spermatophyta</taxon>
        <taxon>Magnoliopsida</taxon>
        <taxon>eudicotyledons</taxon>
        <taxon>Gunneridae</taxon>
        <taxon>Pentapetalae</taxon>
        <taxon>rosids</taxon>
        <taxon>fabids</taxon>
        <taxon>Celastrales</taxon>
        <taxon>Celastraceae</taxon>
        <taxon>Tripterygium</taxon>
    </lineage>
</organism>
<proteinExistence type="predicted"/>
<reference evidence="1 2" key="1">
    <citation type="journal article" date="2020" name="Nat. Commun.">
        <title>Genome of Tripterygium wilfordii and identification of cytochrome P450 involved in triptolide biosynthesis.</title>
        <authorList>
            <person name="Tu L."/>
            <person name="Su P."/>
            <person name="Zhang Z."/>
            <person name="Gao L."/>
            <person name="Wang J."/>
            <person name="Hu T."/>
            <person name="Zhou J."/>
            <person name="Zhang Y."/>
            <person name="Zhao Y."/>
            <person name="Liu Y."/>
            <person name="Song Y."/>
            <person name="Tong Y."/>
            <person name="Lu Y."/>
            <person name="Yang J."/>
            <person name="Xu C."/>
            <person name="Jia M."/>
            <person name="Peters R.J."/>
            <person name="Huang L."/>
            <person name="Gao W."/>
        </authorList>
    </citation>
    <scope>NUCLEOTIDE SEQUENCE [LARGE SCALE GENOMIC DNA]</scope>
    <source>
        <strain evidence="2">cv. XIE 37</strain>
        <tissue evidence="1">Leaf</tissue>
    </source>
</reference>
<sequence>MCYAHLVIGPAGSGKMDEYSMVNFIPLDLRKENSLPAWPLTKAWEQRKDDVEARLSKIHSQQSA</sequence>
<dbReference type="EMBL" id="JAAARO010000022">
    <property type="protein sequence ID" value="KAF5726508.1"/>
    <property type="molecule type" value="Genomic_DNA"/>
</dbReference>